<dbReference type="InterPro" id="IPR009000">
    <property type="entry name" value="Transl_B-barrel_sf"/>
</dbReference>
<reference evidence="1 2" key="1">
    <citation type="submission" date="2018-06" db="EMBL/GenBank/DDBJ databases">
        <title>Extensive metabolic versatility and redundancy in microbially diverse, dynamic hydrothermal sediments.</title>
        <authorList>
            <person name="Dombrowski N."/>
            <person name="Teske A."/>
            <person name="Baker B.J."/>
        </authorList>
    </citation>
    <scope>NUCLEOTIDE SEQUENCE [LARGE SCALE GENOMIC DNA]</scope>
    <source>
        <strain evidence="1">B66_G16</strain>
    </source>
</reference>
<dbReference type="InterPro" id="IPR007504">
    <property type="entry name" value="H/ACA_rnp_Gar1/Naf1"/>
</dbReference>
<dbReference type="Proteomes" id="UP000278475">
    <property type="component" value="Unassembled WGS sequence"/>
</dbReference>
<organism evidence="1 2">
    <name type="scientific">Thermoproteota archaeon</name>
    <dbReference type="NCBI Taxonomy" id="2056631"/>
    <lineage>
        <taxon>Archaea</taxon>
        <taxon>Thermoproteota</taxon>
    </lineage>
</organism>
<accession>A0A497EQJ6</accession>
<comment type="caution">
    <text evidence="1">The sequence shown here is derived from an EMBL/GenBank/DDBJ whole genome shotgun (WGS) entry which is preliminary data.</text>
</comment>
<dbReference type="EMBL" id="QMQV01000029">
    <property type="protein sequence ID" value="RLE49613.1"/>
    <property type="molecule type" value="Genomic_DNA"/>
</dbReference>
<name>A0A497EQJ6_9CREN</name>
<dbReference type="Gene3D" id="2.40.10.230">
    <property type="entry name" value="Probable tRNA pseudouridine synthase domain"/>
    <property type="match status" value="1"/>
</dbReference>
<protein>
    <submittedName>
        <fullName evidence="1">H/ACA RNA-protein complex protein Gar1</fullName>
    </submittedName>
</protein>
<gene>
    <name evidence="1" type="ORF">DRJ31_04375</name>
</gene>
<dbReference type="AlphaFoldDB" id="A0A497EQJ6"/>
<sequence length="87" mass="9794">MKQIGEVLHLSKSGNLIIKLQTQSIPPLNSLVFTFSQNKLVGRVVDVMGPVASPYIAVKPEIDRPEKLAGSKVYVEERRSLKHKKRR</sequence>
<dbReference type="GO" id="GO:0042254">
    <property type="term" value="P:ribosome biogenesis"/>
    <property type="evidence" value="ECO:0007669"/>
    <property type="project" value="InterPro"/>
</dbReference>
<dbReference type="GO" id="GO:0001522">
    <property type="term" value="P:pseudouridine synthesis"/>
    <property type="evidence" value="ECO:0007669"/>
    <property type="project" value="InterPro"/>
</dbReference>
<evidence type="ECO:0000313" key="2">
    <source>
        <dbReference type="Proteomes" id="UP000278475"/>
    </source>
</evidence>
<dbReference type="SUPFAM" id="SSF50447">
    <property type="entry name" value="Translation proteins"/>
    <property type="match status" value="1"/>
</dbReference>
<dbReference type="InterPro" id="IPR038664">
    <property type="entry name" value="Gar1/Naf1_Cbf5-bd_sf"/>
</dbReference>
<evidence type="ECO:0000313" key="1">
    <source>
        <dbReference type="EMBL" id="RLE49613.1"/>
    </source>
</evidence>
<dbReference type="Pfam" id="PF04410">
    <property type="entry name" value="Gar1"/>
    <property type="match status" value="1"/>
</dbReference>
<proteinExistence type="predicted"/>